<evidence type="ECO:0000256" key="1">
    <source>
        <dbReference type="ARBA" id="ARBA00004202"/>
    </source>
</evidence>
<dbReference type="Pfam" id="PF12558">
    <property type="entry name" value="DUF3744"/>
    <property type="match status" value="1"/>
</dbReference>
<dbReference type="PANTHER" id="PTHR43553:SF26">
    <property type="entry name" value="ABC TRANSPORTER ATP-BINDING PROTEIN BC_2655-RELATED"/>
    <property type="match status" value="1"/>
</dbReference>
<dbReference type="AlphaFoldDB" id="A0A6N3F773"/>
<evidence type="ECO:0000256" key="6">
    <source>
        <dbReference type="ARBA" id="ARBA00022741"/>
    </source>
</evidence>
<proteinExistence type="inferred from homology"/>
<dbReference type="PANTHER" id="PTHR43553">
    <property type="entry name" value="HEAVY METAL TRANSPORTER"/>
    <property type="match status" value="1"/>
</dbReference>
<comment type="subcellular location">
    <subcellularLocation>
        <location evidence="1">Cell membrane</location>
        <topology evidence="1">Peripheral membrane protein</topology>
    </subcellularLocation>
</comment>
<dbReference type="InterPro" id="IPR015856">
    <property type="entry name" value="ABC_transpr_CbiO/EcfA_su"/>
</dbReference>
<evidence type="ECO:0000256" key="8">
    <source>
        <dbReference type="ARBA" id="ARBA00022967"/>
    </source>
</evidence>
<organism evidence="12">
    <name type="scientific">Enterococcus casseliflavus</name>
    <name type="common">Enterococcus flavescens</name>
    <dbReference type="NCBI Taxonomy" id="37734"/>
    <lineage>
        <taxon>Bacteria</taxon>
        <taxon>Bacillati</taxon>
        <taxon>Bacillota</taxon>
        <taxon>Bacilli</taxon>
        <taxon>Lactobacillales</taxon>
        <taxon>Enterococcaceae</taxon>
        <taxon>Enterococcus</taxon>
    </lineage>
</organism>
<sequence length="569" mass="62637">MKQKIIQFTNFSFQYDAQAEPTLKNIDLTIYEGEKVLIVGASGSGKSTLGKCLNGLIPQNDKGSSTGELTIGTNAFGQASIYELSLTVGTVLQDTDSQFVGLTVAEDIVFSLENDQRSQAVMQEALRFWAEKTDLMDHLAKKPQELSGGQKQRVSMAGVLIDETPILLFDEPLANLDPQTGVEAIKMIDRLYQEKRFTTIIIEHRLEEVLAAAVDRIIVMEEGRILADSTPNELLKTDILQQVGIREPLYLAALKKAGVPVTDAADLVAVEAFASPEIAEKLTQFQEKFPKPALPSHQPPLLEAKNLSFSYQVGKPILQALDFTIHQGEMISLVGHNGAGKSTLSHLITGFLTPTSGKLLWQGADMGNDSIKERAQKIGYVLQNSNQMLSKNFLFDEVALGLRNRNVPEAEITEKVHQTLKICGLYPFRSWPLSALSHGQKRRAAIAAILVLDPELILLDEPTAGQDYRHYTEMMQFLQELNQRGLTIVMITHDMHLMLEYTQRTIVLTKGTILLDAPPEVVLADKQVVSAANLKETSLYTLATLNQLTDPAAFTAAFIASEKGGHDGE</sequence>
<evidence type="ECO:0000256" key="10">
    <source>
        <dbReference type="ARBA" id="ARBA00025157"/>
    </source>
</evidence>
<dbReference type="RefSeq" id="WP_421758349.1">
    <property type="nucleotide sequence ID" value="NZ_CACRTX010000016.1"/>
</dbReference>
<dbReference type="InterPro" id="IPR027417">
    <property type="entry name" value="P-loop_NTPase"/>
</dbReference>
<dbReference type="PROSITE" id="PS00211">
    <property type="entry name" value="ABC_TRANSPORTER_1"/>
    <property type="match status" value="2"/>
</dbReference>
<keyword evidence="6" id="KW-0547">Nucleotide-binding</keyword>
<keyword evidence="9" id="KW-0472">Membrane</keyword>
<keyword evidence="8" id="KW-1278">Translocase</keyword>
<dbReference type="InterPro" id="IPR003593">
    <property type="entry name" value="AAA+_ATPase"/>
</dbReference>
<comment type="similarity">
    <text evidence="2">Belongs to the ABC transporter superfamily.</text>
</comment>
<keyword evidence="4" id="KW-1003">Cell membrane</keyword>
<evidence type="ECO:0000256" key="9">
    <source>
        <dbReference type="ARBA" id="ARBA00023136"/>
    </source>
</evidence>
<protein>
    <submittedName>
        <fullName evidence="12">HMP/thiamine import ATP-binding protein YkoD</fullName>
        <ecNumber evidence="12">3.6.3.-</ecNumber>
    </submittedName>
</protein>
<comment type="function">
    <text evidence="10">Probably part of an ABC transporter complex. Responsible for energy coupling to the transport system.</text>
</comment>
<evidence type="ECO:0000313" key="12">
    <source>
        <dbReference type="EMBL" id="VYU47860.1"/>
    </source>
</evidence>
<dbReference type="InterPro" id="IPR003439">
    <property type="entry name" value="ABC_transporter-like_ATP-bd"/>
</dbReference>
<dbReference type="SUPFAM" id="SSF52540">
    <property type="entry name" value="P-loop containing nucleoside triphosphate hydrolases"/>
    <property type="match status" value="2"/>
</dbReference>
<dbReference type="EC" id="3.6.3.-" evidence="12"/>
<evidence type="ECO:0000256" key="5">
    <source>
        <dbReference type="ARBA" id="ARBA00022737"/>
    </source>
</evidence>
<dbReference type="InterPro" id="IPR017871">
    <property type="entry name" value="ABC_transporter-like_CS"/>
</dbReference>
<gene>
    <name evidence="12" type="primary">ykoD_1</name>
    <name evidence="12" type="ORF">ECLFYP2_00257</name>
</gene>
<reference evidence="12" key="1">
    <citation type="submission" date="2019-11" db="EMBL/GenBank/DDBJ databases">
        <authorList>
            <person name="Feng L."/>
        </authorList>
    </citation>
    <scope>NUCLEOTIDE SEQUENCE</scope>
    <source>
        <strain evidence="12">ECasseliflavusLFYP2</strain>
    </source>
</reference>
<keyword evidence="12" id="KW-0378">Hydrolase</keyword>
<evidence type="ECO:0000259" key="11">
    <source>
        <dbReference type="PROSITE" id="PS50893"/>
    </source>
</evidence>
<dbReference type="GO" id="GO:0016887">
    <property type="term" value="F:ATP hydrolysis activity"/>
    <property type="evidence" value="ECO:0007669"/>
    <property type="project" value="InterPro"/>
</dbReference>
<evidence type="ECO:0000256" key="2">
    <source>
        <dbReference type="ARBA" id="ARBA00005417"/>
    </source>
</evidence>
<evidence type="ECO:0000256" key="4">
    <source>
        <dbReference type="ARBA" id="ARBA00022475"/>
    </source>
</evidence>
<dbReference type="Gene3D" id="3.40.50.300">
    <property type="entry name" value="P-loop containing nucleotide triphosphate hydrolases"/>
    <property type="match status" value="2"/>
</dbReference>
<dbReference type="InterPro" id="IPR050095">
    <property type="entry name" value="ECF_ABC_transporter_ATP-bd"/>
</dbReference>
<dbReference type="FunFam" id="3.40.50.300:FF:000224">
    <property type="entry name" value="Energy-coupling factor transporter ATP-binding protein EcfA"/>
    <property type="match status" value="1"/>
</dbReference>
<accession>A0A6N3F773</accession>
<keyword evidence="7 12" id="KW-0067">ATP-binding</keyword>
<keyword evidence="3" id="KW-0813">Transport</keyword>
<dbReference type="FunFam" id="3.40.50.300:FF:001422">
    <property type="entry name" value="Cobalt ABC transporter ATP-binding protein"/>
    <property type="match status" value="1"/>
</dbReference>
<feature type="domain" description="ABC transporter" evidence="11">
    <location>
        <begin position="302"/>
        <end position="535"/>
    </location>
</feature>
<evidence type="ECO:0000256" key="7">
    <source>
        <dbReference type="ARBA" id="ARBA00022840"/>
    </source>
</evidence>
<dbReference type="EMBL" id="CACRTX010000016">
    <property type="protein sequence ID" value="VYU47860.1"/>
    <property type="molecule type" value="Genomic_DNA"/>
</dbReference>
<dbReference type="PROSITE" id="PS50893">
    <property type="entry name" value="ABC_TRANSPORTER_2"/>
    <property type="match status" value="2"/>
</dbReference>
<keyword evidence="5" id="KW-0677">Repeat</keyword>
<dbReference type="GO" id="GO:0042626">
    <property type="term" value="F:ATPase-coupled transmembrane transporter activity"/>
    <property type="evidence" value="ECO:0007669"/>
    <property type="project" value="TreeGrafter"/>
</dbReference>
<feature type="domain" description="ABC transporter" evidence="11">
    <location>
        <begin position="6"/>
        <end position="247"/>
    </location>
</feature>
<dbReference type="Pfam" id="PF00005">
    <property type="entry name" value="ABC_tran"/>
    <property type="match status" value="2"/>
</dbReference>
<dbReference type="NCBIfam" id="NF010167">
    <property type="entry name" value="PRK13648.1"/>
    <property type="match status" value="2"/>
</dbReference>
<dbReference type="GO" id="GO:0005524">
    <property type="term" value="F:ATP binding"/>
    <property type="evidence" value="ECO:0007669"/>
    <property type="project" value="UniProtKB-KW"/>
</dbReference>
<dbReference type="GO" id="GO:0043190">
    <property type="term" value="C:ATP-binding cassette (ABC) transporter complex"/>
    <property type="evidence" value="ECO:0007669"/>
    <property type="project" value="TreeGrafter"/>
</dbReference>
<evidence type="ECO:0000256" key="3">
    <source>
        <dbReference type="ARBA" id="ARBA00022448"/>
    </source>
</evidence>
<dbReference type="SMART" id="SM00382">
    <property type="entry name" value="AAA"/>
    <property type="match status" value="2"/>
</dbReference>
<dbReference type="InterPro" id="IPR022216">
    <property type="entry name" value="ABC_Co_transporter"/>
</dbReference>
<name>A0A6N3F773_ENTCA</name>
<dbReference type="CDD" id="cd03225">
    <property type="entry name" value="ABC_cobalt_CbiO_domain1"/>
    <property type="match status" value="2"/>
</dbReference>